<dbReference type="GO" id="GO:0005829">
    <property type="term" value="C:cytosol"/>
    <property type="evidence" value="ECO:0007669"/>
    <property type="project" value="TreeGrafter"/>
</dbReference>
<dbReference type="Proteomes" id="UP000231371">
    <property type="component" value="Unassembled WGS sequence"/>
</dbReference>
<keyword evidence="3 4" id="KW-0660">Purine salvage</keyword>
<dbReference type="CDD" id="cd09010">
    <property type="entry name" value="MTAP_SsMTAPII_like_MTIP"/>
    <property type="match status" value="1"/>
</dbReference>
<dbReference type="InterPro" id="IPR010044">
    <property type="entry name" value="MTAP"/>
</dbReference>
<dbReference type="Gene3D" id="3.40.50.1580">
    <property type="entry name" value="Nucleoside phosphorylase domain"/>
    <property type="match status" value="1"/>
</dbReference>
<dbReference type="UniPathway" id="UPA00904">
    <property type="reaction ID" value="UER00873"/>
</dbReference>
<dbReference type="PANTHER" id="PTHR42679:SF2">
    <property type="entry name" value="S-METHYL-5'-THIOADENOSINE PHOSPHORYLASE"/>
    <property type="match status" value="1"/>
</dbReference>
<comment type="similarity">
    <text evidence="4">Belongs to the PNP/MTAP phosphorylase family. MTAP subfamily.</text>
</comment>
<comment type="subunit">
    <text evidence="4">Homohexamer. Dimer of a homotrimer.</text>
</comment>
<dbReference type="GO" id="GO:0017061">
    <property type="term" value="F:S-methyl-5-thioadenosine phosphorylase activity"/>
    <property type="evidence" value="ECO:0007669"/>
    <property type="project" value="UniProtKB-UniRule"/>
</dbReference>
<dbReference type="HAMAP" id="MF_01963">
    <property type="entry name" value="MTAP"/>
    <property type="match status" value="1"/>
</dbReference>
<feature type="site" description="Important for substrate specificity" evidence="4">
    <location>
        <position position="224"/>
    </location>
</feature>
<dbReference type="Pfam" id="PF01048">
    <property type="entry name" value="PNP_UDP_1"/>
    <property type="match status" value="1"/>
</dbReference>
<reference evidence="6 7" key="1">
    <citation type="submission" date="2017-09" db="EMBL/GenBank/DDBJ databases">
        <title>Depth-based differentiation of microbial function through sediment-hosted aquifers and enrichment of novel symbionts in the deep terrestrial subsurface.</title>
        <authorList>
            <person name="Probst A.J."/>
            <person name="Ladd B."/>
            <person name="Jarett J.K."/>
            <person name="Geller-Mcgrath D.E."/>
            <person name="Sieber C.M."/>
            <person name="Emerson J.B."/>
            <person name="Anantharaman K."/>
            <person name="Thomas B.C."/>
            <person name="Malmstrom R."/>
            <person name="Stieglmeier M."/>
            <person name="Klingl A."/>
            <person name="Woyke T."/>
            <person name="Ryan C.M."/>
            <person name="Banfield J.F."/>
        </authorList>
    </citation>
    <scope>NUCLEOTIDE SEQUENCE [LARGE SCALE GENOMIC DNA]</scope>
    <source>
        <strain evidence="6">CG11_big_fil_rev_8_21_14_0_20_40_12</strain>
    </source>
</reference>
<comment type="function">
    <text evidence="4">Catalyzes the reversible phosphorylation of S-methyl-5'-thioadenosine (MTA) to adenine and 5-methylthioribose-1-phosphate. Involved in the breakdown of MTA, a major by-product of polyamine biosynthesis. Responsible for the first step in the methionine salvage pathway after MTA has been generated from S-adenosylmethionine. Has broad substrate specificity with 6-aminopurine nucleosides as preferred substrates.</text>
</comment>
<protein>
    <recommendedName>
        <fullName evidence="4">S-methyl-5'-thioadenosine phosphorylase</fullName>
        <ecNumber evidence="4">2.4.2.28</ecNumber>
    </recommendedName>
    <alternativeName>
        <fullName evidence="4">5'-methylthioadenosine phosphorylase</fullName>
        <shortName evidence="4">MTA phosphorylase</shortName>
        <shortName evidence="4">MTAP</shortName>
    </alternativeName>
</protein>
<keyword evidence="2 4" id="KW-0808">Transferase</keyword>
<dbReference type="InterPro" id="IPR000845">
    <property type="entry name" value="Nucleoside_phosphorylase_d"/>
</dbReference>
<evidence type="ECO:0000313" key="6">
    <source>
        <dbReference type="EMBL" id="PIQ70505.1"/>
    </source>
</evidence>
<dbReference type="NCBIfam" id="NF005876">
    <property type="entry name" value="PRK07823.1"/>
    <property type="match status" value="1"/>
</dbReference>
<evidence type="ECO:0000259" key="5">
    <source>
        <dbReference type="Pfam" id="PF01048"/>
    </source>
</evidence>
<proteinExistence type="inferred from homology"/>
<feature type="site" description="Important for substrate specificity" evidence="4">
    <location>
        <position position="166"/>
    </location>
</feature>
<dbReference type="GO" id="GO:0006166">
    <property type="term" value="P:purine ribonucleoside salvage"/>
    <property type="evidence" value="ECO:0007669"/>
    <property type="project" value="UniProtKB-KW"/>
</dbReference>
<comment type="caution">
    <text evidence="4">Lacks conserved residue(s) required for the propagation of feature annotation.</text>
</comment>
<organism evidence="6 7">
    <name type="scientific">Candidatus Shapirobacteria bacterium CG11_big_fil_rev_8_21_14_0_20_40_12</name>
    <dbReference type="NCBI Taxonomy" id="1974889"/>
    <lineage>
        <taxon>Bacteria</taxon>
        <taxon>Candidatus Shapironibacteriota</taxon>
    </lineage>
</organism>
<evidence type="ECO:0000256" key="2">
    <source>
        <dbReference type="ARBA" id="ARBA00022679"/>
    </source>
</evidence>
<dbReference type="AlphaFoldDB" id="A0A2H0KGZ0"/>
<evidence type="ECO:0000256" key="1">
    <source>
        <dbReference type="ARBA" id="ARBA00022676"/>
    </source>
</evidence>
<accession>A0A2H0KGZ0</accession>
<comment type="catalytic activity">
    <reaction evidence="4">
        <text>S-methyl-5'-thioadenosine + phosphate = 5-(methylsulfanyl)-alpha-D-ribose 1-phosphate + adenine</text>
        <dbReference type="Rhea" id="RHEA:11852"/>
        <dbReference type="ChEBI" id="CHEBI:16708"/>
        <dbReference type="ChEBI" id="CHEBI:17509"/>
        <dbReference type="ChEBI" id="CHEBI:43474"/>
        <dbReference type="ChEBI" id="CHEBI:58533"/>
        <dbReference type="EC" id="2.4.2.28"/>
    </reaction>
</comment>
<dbReference type="FunFam" id="3.40.50.1580:FF:000012">
    <property type="entry name" value="Probable 6-oxopurine nucleoside phosphorylase"/>
    <property type="match status" value="1"/>
</dbReference>
<feature type="domain" description="Nucleoside phosphorylase" evidence="5">
    <location>
        <begin position="6"/>
        <end position="246"/>
    </location>
</feature>
<dbReference type="GO" id="GO:0019509">
    <property type="term" value="P:L-methionine salvage from methylthioadenosine"/>
    <property type="evidence" value="ECO:0007669"/>
    <property type="project" value="UniProtKB-UniRule"/>
</dbReference>
<dbReference type="EMBL" id="PCVI01000001">
    <property type="protein sequence ID" value="PIQ70505.1"/>
    <property type="molecule type" value="Genomic_DNA"/>
</dbReference>
<evidence type="ECO:0000256" key="4">
    <source>
        <dbReference type="HAMAP-Rule" id="MF_01963"/>
    </source>
</evidence>
<feature type="binding site" evidence="4">
    <location>
        <begin position="208"/>
        <end position="210"/>
    </location>
    <ligand>
        <name>substrate</name>
    </ligand>
</feature>
<name>A0A2H0KGZ0_9BACT</name>
<evidence type="ECO:0000313" key="7">
    <source>
        <dbReference type="Proteomes" id="UP000231371"/>
    </source>
</evidence>
<dbReference type="PANTHER" id="PTHR42679">
    <property type="entry name" value="S-METHYL-5'-THIOADENOSINE PHOSPHORYLASE"/>
    <property type="match status" value="1"/>
</dbReference>
<comment type="pathway">
    <text evidence="4">Amino-acid biosynthesis; L-methionine biosynthesis via salvage pathway; S-methyl-5-thio-alpha-D-ribose 1-phosphate from S-methyl-5'-thioadenosine (phosphorylase route): step 1/1.</text>
</comment>
<sequence length="266" mass="29707">MIKEETIGIIGGSGFYDLASSLKEIKVETPYGAASDKIGLGKIAGRKVAFLPRHNKNHDIPPHLINYRANIWALSELGVERIITSHAVGSLQKDYRPGDFVVLDQFIDRTKGRIDTFYDGPIVTHVSTAFPYCPQIRKLAVKKAKEMKLKVHDSGTVVVIQGPRFSTAAESMWYTKMGWHTINMTEYPEIALAREKGLCYTAIGVVTDYDSGIVAEGKVKPVSVEKIVLVFKENMGNIKKLMMEIIKDWPESRTCGCQDVLKNARF</sequence>
<feature type="binding site" evidence="4">
    <location>
        <position position="13"/>
    </location>
    <ligand>
        <name>phosphate</name>
        <dbReference type="ChEBI" id="CHEBI:43474"/>
    </ligand>
</feature>
<dbReference type="InterPro" id="IPR035994">
    <property type="entry name" value="Nucleoside_phosphorylase_sf"/>
</dbReference>
<gene>
    <name evidence="4" type="primary">mtnP</name>
    <name evidence="6" type="ORF">COV89_00055</name>
</gene>
<evidence type="ECO:0000256" key="3">
    <source>
        <dbReference type="ARBA" id="ARBA00022726"/>
    </source>
</evidence>
<feature type="binding site" evidence="4">
    <location>
        <position position="184"/>
    </location>
    <ligand>
        <name>substrate</name>
    </ligand>
</feature>
<keyword evidence="1 4" id="KW-0328">Glycosyltransferase</keyword>
<comment type="caution">
    <text evidence="6">The sequence shown here is derived from an EMBL/GenBank/DDBJ whole genome shotgun (WGS) entry which is preliminary data.</text>
</comment>
<dbReference type="SUPFAM" id="SSF53167">
    <property type="entry name" value="Purine and uridine phosphorylases"/>
    <property type="match status" value="1"/>
</dbReference>
<feature type="binding site" evidence="4">
    <location>
        <position position="185"/>
    </location>
    <ligand>
        <name>phosphate</name>
        <dbReference type="ChEBI" id="CHEBI:43474"/>
    </ligand>
</feature>
<dbReference type="NCBIfam" id="TIGR01694">
    <property type="entry name" value="MTAP"/>
    <property type="match status" value="1"/>
</dbReference>
<feature type="binding site" evidence="4">
    <location>
        <begin position="53"/>
        <end position="54"/>
    </location>
    <ligand>
        <name>phosphate</name>
        <dbReference type="ChEBI" id="CHEBI:43474"/>
    </ligand>
</feature>
<dbReference type="EC" id="2.4.2.28" evidence="4"/>